<dbReference type="EMBL" id="JAGGJV010000008">
    <property type="protein sequence ID" value="MBP1860729.1"/>
    <property type="molecule type" value="Genomic_DNA"/>
</dbReference>
<evidence type="ECO:0000313" key="3">
    <source>
        <dbReference type="Proteomes" id="UP000823786"/>
    </source>
</evidence>
<reference evidence="2 3" key="1">
    <citation type="submission" date="2021-03" db="EMBL/GenBank/DDBJ databases">
        <title>Genomic Encyclopedia of Type Strains, Phase IV (KMG-IV): sequencing the most valuable type-strain genomes for metagenomic binning, comparative biology and taxonomic classification.</title>
        <authorList>
            <person name="Goeker M."/>
        </authorList>
    </citation>
    <scope>NUCLEOTIDE SEQUENCE [LARGE SCALE GENOMIC DNA]</scope>
    <source>
        <strain evidence="2 3">DSM 26427</strain>
    </source>
</reference>
<dbReference type="Pfam" id="PF05016">
    <property type="entry name" value="ParE_toxin"/>
    <property type="match status" value="1"/>
</dbReference>
<sequence>MRQRKLKLTPRALRDLRDVYEYIALIDPISAKRFVNRISVKMEWIAKSGLTGVQRDFIPGLRAFPYRDRCIYFLADNSTMTVLRILHGRQDITPEDFPESEI</sequence>
<proteinExistence type="predicted"/>
<evidence type="ECO:0000256" key="1">
    <source>
        <dbReference type="ARBA" id="ARBA00022649"/>
    </source>
</evidence>
<name>A0ABS4ES05_9HYPH</name>
<dbReference type="Proteomes" id="UP000823786">
    <property type="component" value="Unassembled WGS sequence"/>
</dbReference>
<gene>
    <name evidence="2" type="ORF">J2Z75_004250</name>
</gene>
<dbReference type="RefSeq" id="WP_209854733.1">
    <property type="nucleotide sequence ID" value="NZ_JAGGJV010000008.1"/>
</dbReference>
<organism evidence="2 3">
    <name type="scientific">Rhizobium herbae</name>
    <dbReference type="NCBI Taxonomy" id="508661"/>
    <lineage>
        <taxon>Bacteria</taxon>
        <taxon>Pseudomonadati</taxon>
        <taxon>Pseudomonadota</taxon>
        <taxon>Alphaproteobacteria</taxon>
        <taxon>Hyphomicrobiales</taxon>
        <taxon>Rhizobiaceae</taxon>
        <taxon>Rhizobium/Agrobacterium group</taxon>
        <taxon>Rhizobium</taxon>
    </lineage>
</organism>
<evidence type="ECO:0000313" key="2">
    <source>
        <dbReference type="EMBL" id="MBP1860729.1"/>
    </source>
</evidence>
<protein>
    <submittedName>
        <fullName evidence="2">Plasmid stabilization system protein ParE</fullName>
    </submittedName>
</protein>
<accession>A0ABS4ES05</accession>
<comment type="caution">
    <text evidence="2">The sequence shown here is derived from an EMBL/GenBank/DDBJ whole genome shotgun (WGS) entry which is preliminary data.</text>
</comment>
<dbReference type="InterPro" id="IPR035093">
    <property type="entry name" value="RelE/ParE_toxin_dom_sf"/>
</dbReference>
<keyword evidence="3" id="KW-1185">Reference proteome</keyword>
<dbReference type="InterPro" id="IPR007712">
    <property type="entry name" value="RelE/ParE_toxin"/>
</dbReference>
<dbReference type="Gene3D" id="3.30.2310.20">
    <property type="entry name" value="RelE-like"/>
    <property type="match status" value="1"/>
</dbReference>
<keyword evidence="1" id="KW-1277">Toxin-antitoxin system</keyword>